<feature type="compositionally biased region" description="Low complexity" evidence="2">
    <location>
        <begin position="1306"/>
        <end position="1321"/>
    </location>
</feature>
<feature type="compositionally biased region" description="Polar residues" evidence="2">
    <location>
        <begin position="1346"/>
        <end position="1362"/>
    </location>
</feature>
<sequence>MQASRVARTVSTASGTVKDSTLHHDFPYNVPVSHLLRVERHRGFENGVSAQGSGSSDIRRQTRLRHHAVPDARLCTNTRSAWAMSSISVTPLRRSFSTQASRQRPPPSTPPPPRRPLQPPPPRSAHGAEPWLRRPPSGAPPSYPRQSYPPSRRHQAFEEDDEMSASNILTSQQIEKQQQKQRAEELRTTKARDAWIRRLHMVEDEARKRGLDRIPPRTAQMEVSDALHDTYTTYLGRLNARSKTIQQALHRFPALEAQKRKIAHFKGKRDYVKHTIEHIQRQMDENIERVRDRRARAETELHQTEEQLQKWEDDIYHRVYASHWATSFHQLALCQKELKQVEQTCRELKYSIDWRAWRAEQLDIQHHHAWSNLTQLKAVGSEHHESNALFDQIHTSSTKLVSLIRELLPTFTAEQQSEDRVELRHRTAHLLPCFHAMDGIKRQGHDWRRLNRLLQIHIRLPEAVDHQLLDEKMKFPTVAGPDAARFIWSLAQDLETLSSSRGASEKYRKRCAEIESKSRQLFMAAHGVNRVLENILQDGFWLQNPALQTALGLKKYAILLPLVNYTKVSSDFRSFLRVTTNLFNQPTQPVALQKFAERLHQCYASLLMQAREVHDSYNRLLFGIVTHCLQNPDVSCSIAWLRRQNVQLARQHETAQALARLSDHAGLLGLERTKKTSIIDPHSLLGDLSLYSRNCLPVEYVTSPLHAEHVIGQLQRCNVVGLQVLSEYILLANTQRVFIFETGGRWAGDSMSLSSPAVLRPLLEDPDIVKVTHGSEATRNHLANSDIVPTACVDIAGQARRLRHVVRRKGPHHSTEEDLLRVHSFPRHWRSIASKSMLEVLCRLAWIPAYNLITFLNAMDPETLERIPLELRQGVLEEQGKLRTKARIEDDGPLTLGPLYWSGRGTAQSGAWPLDFVKERGTLRTNPNLVDLVRAIARSETNNLSLQREQNKVLTTEALKSEETRNCLAAYYLFTSFGEDLASIHRLLSIENPARAILWVMKNLHFKLLPQDVSRLELVEPFGSVNVPEEMWKPSLTEELMKQPKKWLMNVTGKISSIMANPKADTIMDRDHAEGIPSIPQSAELGDDEVRPAFEVTRYVGGQYLMPESGTKAEVKRLHSRKDSHTARLLPAREKASMQIQRKAAAGQFARATKANTAPLKTPPTDGHYIDFRQPEGKSSMRKLQAAIQRPRRSEVNGLLDILSADDLGMSSAVSNTKKDNPKLSMSTKAKHEASARNNDIAESGSLTVEGSLRLDSQAEIEVAKAMIRAAEQRLHEASASDSQNAKLLHGTKPSTEKSSLAEKPSAASASTNSRASQRAALKAVTDAQVPDADMEKPLKARPSSEQETDGSTQLGFSSPFFSDNGPVETANMTPPRASSAVEELRKLSQTAKALSAAPISAENTESARSSPSPSPSPRDIKSVPAEQVHGQTTPHWKKVRSTSRSTNSKERKSRTSGVRRPIKIRKP</sequence>
<gene>
    <name evidence="3" type="ORF">LTR24_007858</name>
</gene>
<reference evidence="3 4" key="1">
    <citation type="submission" date="2023-08" db="EMBL/GenBank/DDBJ databases">
        <title>Black Yeasts Isolated from many extreme environments.</title>
        <authorList>
            <person name="Coleine C."/>
            <person name="Stajich J.E."/>
            <person name="Selbmann L."/>
        </authorList>
    </citation>
    <scope>NUCLEOTIDE SEQUENCE [LARGE SCALE GENOMIC DNA]</scope>
    <source>
        <strain evidence="3 4">CCFEE 5885</strain>
    </source>
</reference>
<evidence type="ECO:0000256" key="2">
    <source>
        <dbReference type="SAM" id="MobiDB-lite"/>
    </source>
</evidence>
<feature type="region of interest" description="Disordered" evidence="2">
    <location>
        <begin position="1275"/>
        <end position="1468"/>
    </location>
</feature>
<keyword evidence="4" id="KW-1185">Reference proteome</keyword>
<feature type="region of interest" description="Disordered" evidence="2">
    <location>
        <begin position="1213"/>
        <end position="1243"/>
    </location>
</feature>
<feature type="compositionally biased region" description="Pro residues" evidence="2">
    <location>
        <begin position="104"/>
        <end position="123"/>
    </location>
</feature>
<feature type="compositionally biased region" description="Polar residues" evidence="2">
    <location>
        <begin position="1"/>
        <end position="19"/>
    </location>
</feature>
<accession>A0ABR0K266</accession>
<feature type="region of interest" description="Disordered" evidence="2">
    <location>
        <begin position="1"/>
        <end position="24"/>
    </location>
</feature>
<feature type="region of interest" description="Disordered" evidence="2">
    <location>
        <begin position="1156"/>
        <end position="1178"/>
    </location>
</feature>
<organism evidence="3 4">
    <name type="scientific">Lithohypha guttulata</name>
    <dbReference type="NCBI Taxonomy" id="1690604"/>
    <lineage>
        <taxon>Eukaryota</taxon>
        <taxon>Fungi</taxon>
        <taxon>Dikarya</taxon>
        <taxon>Ascomycota</taxon>
        <taxon>Pezizomycotina</taxon>
        <taxon>Eurotiomycetes</taxon>
        <taxon>Chaetothyriomycetidae</taxon>
        <taxon>Chaetothyriales</taxon>
        <taxon>Trichomeriaceae</taxon>
        <taxon>Lithohypha</taxon>
    </lineage>
</organism>
<name>A0ABR0K266_9EURO</name>
<feature type="compositionally biased region" description="Basic and acidic residues" evidence="2">
    <location>
        <begin position="1334"/>
        <end position="1345"/>
    </location>
</feature>
<evidence type="ECO:0000256" key="1">
    <source>
        <dbReference type="SAM" id="Coils"/>
    </source>
</evidence>
<evidence type="ECO:0000313" key="4">
    <source>
        <dbReference type="Proteomes" id="UP001345013"/>
    </source>
</evidence>
<feature type="coiled-coil region" evidence="1">
    <location>
        <begin position="280"/>
        <end position="314"/>
    </location>
</feature>
<proteinExistence type="predicted"/>
<dbReference type="SUPFAM" id="SSF53098">
    <property type="entry name" value="Ribonuclease H-like"/>
    <property type="match status" value="1"/>
</dbReference>
<evidence type="ECO:0000313" key="3">
    <source>
        <dbReference type="EMBL" id="KAK5083230.1"/>
    </source>
</evidence>
<protein>
    <submittedName>
        <fullName evidence="3">Uncharacterized protein</fullName>
    </submittedName>
</protein>
<keyword evidence="1" id="KW-0175">Coiled coil</keyword>
<dbReference type="InterPro" id="IPR012337">
    <property type="entry name" value="RNaseH-like_sf"/>
</dbReference>
<dbReference type="Proteomes" id="UP001345013">
    <property type="component" value="Unassembled WGS sequence"/>
</dbReference>
<comment type="caution">
    <text evidence="3">The sequence shown here is derived from an EMBL/GenBank/DDBJ whole genome shotgun (WGS) entry which is preliminary data.</text>
</comment>
<dbReference type="EMBL" id="JAVRRG010000124">
    <property type="protein sequence ID" value="KAK5083230.1"/>
    <property type="molecule type" value="Genomic_DNA"/>
</dbReference>
<feature type="region of interest" description="Disordered" evidence="2">
    <location>
        <begin position="93"/>
        <end position="162"/>
    </location>
</feature>